<name>L8JAV8_9GAMM</name>
<keyword evidence="2" id="KW-1185">Reference proteome</keyword>
<dbReference type="AlphaFoldDB" id="L8JAV8"/>
<gene>
    <name evidence="1" type="ORF">C942_00557</name>
</gene>
<accession>L8JAV8</accession>
<organism evidence="1 2">
    <name type="scientific">Photobacterium marinum</name>
    <dbReference type="NCBI Taxonomy" id="1056511"/>
    <lineage>
        <taxon>Bacteria</taxon>
        <taxon>Pseudomonadati</taxon>
        <taxon>Pseudomonadota</taxon>
        <taxon>Gammaproteobacteria</taxon>
        <taxon>Vibrionales</taxon>
        <taxon>Vibrionaceae</taxon>
        <taxon>Photobacterium</taxon>
    </lineage>
</organism>
<comment type="caution">
    <text evidence="1">The sequence shown here is derived from an EMBL/GenBank/DDBJ whole genome shotgun (WGS) entry which is preliminary data.</text>
</comment>
<dbReference type="Proteomes" id="UP000011134">
    <property type="component" value="Unassembled WGS sequence"/>
</dbReference>
<evidence type="ECO:0000313" key="2">
    <source>
        <dbReference type="Proteomes" id="UP000011134"/>
    </source>
</evidence>
<proteinExistence type="predicted"/>
<dbReference type="EMBL" id="AMZO01000015">
    <property type="protein sequence ID" value="ELR65931.1"/>
    <property type="molecule type" value="Genomic_DNA"/>
</dbReference>
<reference evidence="1 2" key="1">
    <citation type="submission" date="2012-12" db="EMBL/GenBank/DDBJ databases">
        <title>Genome Assembly of Photobacterium sp. AK15.</title>
        <authorList>
            <person name="Khatri I."/>
            <person name="Vaidya B."/>
            <person name="Srinivas T.N.R."/>
            <person name="Subramanian S."/>
            <person name="Pinnaka A."/>
        </authorList>
    </citation>
    <scope>NUCLEOTIDE SEQUENCE [LARGE SCALE GENOMIC DNA]</scope>
    <source>
        <strain evidence="1 2">AK15</strain>
    </source>
</reference>
<sequence>MLVMLALAGAVAIAFKDQTKASQAFFPGCLSQIFEKNH</sequence>
<dbReference type="PATRIC" id="fig|1056511.3.peg.2046"/>
<evidence type="ECO:0000313" key="1">
    <source>
        <dbReference type="EMBL" id="ELR65931.1"/>
    </source>
</evidence>
<protein>
    <submittedName>
        <fullName evidence="1">Uncharacterized protein</fullName>
    </submittedName>
</protein>